<dbReference type="InterPro" id="IPR026591">
    <property type="entry name" value="Sirtuin_cat_small_dom_sf"/>
</dbReference>
<comment type="subcellular location">
    <subcellularLocation>
        <location evidence="5">Mitochondrion matrix</location>
    </subcellularLocation>
</comment>
<feature type="binding site" evidence="5 6">
    <location>
        <position position="147"/>
    </location>
    <ligand>
        <name>Zn(2+)</name>
        <dbReference type="ChEBI" id="CHEBI:29105"/>
    </ligand>
</feature>
<dbReference type="Gene3D" id="3.30.1600.10">
    <property type="entry name" value="SIR2/SIRT2 'Small Domain"/>
    <property type="match status" value="1"/>
</dbReference>
<organism evidence="8 9">
    <name type="scientific">Steinernema carpocapsae</name>
    <name type="common">Entomopathogenic nematode</name>
    <dbReference type="NCBI Taxonomy" id="34508"/>
    <lineage>
        <taxon>Eukaryota</taxon>
        <taxon>Metazoa</taxon>
        <taxon>Ecdysozoa</taxon>
        <taxon>Nematoda</taxon>
        <taxon>Chromadorea</taxon>
        <taxon>Rhabditida</taxon>
        <taxon>Tylenchina</taxon>
        <taxon>Panagrolaimomorpha</taxon>
        <taxon>Strongyloidoidea</taxon>
        <taxon>Steinernematidae</taxon>
        <taxon>Steinernema</taxon>
    </lineage>
</organism>
<feature type="binding site" evidence="5">
    <location>
        <begin position="37"/>
        <end position="57"/>
    </location>
    <ligand>
        <name>NAD(+)</name>
        <dbReference type="ChEBI" id="CHEBI:57540"/>
    </ligand>
</feature>
<dbReference type="SUPFAM" id="SSF52467">
    <property type="entry name" value="DHS-like NAD/FAD-binding domain"/>
    <property type="match status" value="1"/>
</dbReference>
<feature type="binding site" evidence="5 6">
    <location>
        <position position="196"/>
    </location>
    <ligand>
        <name>Zn(2+)</name>
        <dbReference type="ChEBI" id="CHEBI:29105"/>
    </ligand>
</feature>
<dbReference type="HAMAP" id="MF_01967">
    <property type="entry name" value="Sirtuin_ClassII"/>
    <property type="match status" value="1"/>
</dbReference>
<evidence type="ECO:0000256" key="2">
    <source>
        <dbReference type="ARBA" id="ARBA00022723"/>
    </source>
</evidence>
<evidence type="ECO:0000259" key="7">
    <source>
        <dbReference type="PROSITE" id="PS50305"/>
    </source>
</evidence>
<dbReference type="InterPro" id="IPR029035">
    <property type="entry name" value="DHS-like_NAD/FAD-binding_dom"/>
</dbReference>
<dbReference type="STRING" id="34508.A0A4U5NJ04"/>
<dbReference type="GO" id="GO:0005759">
    <property type="term" value="C:mitochondrial matrix"/>
    <property type="evidence" value="ECO:0007669"/>
    <property type="project" value="UniProtKB-SubCell"/>
</dbReference>
<evidence type="ECO:0000313" key="8">
    <source>
        <dbReference type="EMBL" id="TKR82856.1"/>
    </source>
</evidence>
<comment type="cofactor">
    <cofactor evidence="5">
        <name>Zn(2+)</name>
        <dbReference type="ChEBI" id="CHEBI:29105"/>
    </cofactor>
    <text evidence="5">Binds 1 zinc ion per subunit.</text>
</comment>
<comment type="similarity">
    <text evidence="5">Belongs to the sirtuin family. Class II subfamily.</text>
</comment>
<feature type="binding site" evidence="5">
    <location>
        <begin position="264"/>
        <end position="266"/>
    </location>
    <ligand>
        <name>NAD(+)</name>
        <dbReference type="ChEBI" id="CHEBI:57540"/>
    </ligand>
</feature>
<evidence type="ECO:0000256" key="1">
    <source>
        <dbReference type="ARBA" id="ARBA00022679"/>
    </source>
</evidence>
<feature type="binding site" evidence="5">
    <location>
        <begin position="118"/>
        <end position="121"/>
    </location>
    <ligand>
        <name>NAD(+)</name>
        <dbReference type="ChEBI" id="CHEBI:57540"/>
    </ligand>
</feature>
<accession>A0A4U5NJ04</accession>
<dbReference type="GO" id="GO:0017136">
    <property type="term" value="F:histone deacetylase activity, NAD-dependent"/>
    <property type="evidence" value="ECO:0007669"/>
    <property type="project" value="TreeGrafter"/>
</dbReference>
<protein>
    <recommendedName>
        <fullName evidence="5">NAD-dependent protein deacylase</fullName>
        <ecNumber evidence="5">2.3.1.-</ecNumber>
    </recommendedName>
    <alternativeName>
        <fullName evidence="5">Regulatory protein SIR2 homolog</fullName>
    </alternativeName>
</protein>
<dbReference type="PROSITE" id="PS50305">
    <property type="entry name" value="SIRTUIN"/>
    <property type="match status" value="1"/>
</dbReference>
<dbReference type="InterPro" id="IPR003000">
    <property type="entry name" value="Sirtuin"/>
</dbReference>
<dbReference type="PANTHER" id="PTHR11085">
    <property type="entry name" value="NAD-DEPENDENT PROTEIN DEACYLASE SIRTUIN-5, MITOCHONDRIAL-RELATED"/>
    <property type="match status" value="1"/>
</dbReference>
<feature type="domain" description="Deacetylase sirtuin-type" evidence="7">
    <location>
        <begin position="12"/>
        <end position="293"/>
    </location>
</feature>
<dbReference type="GO" id="GO:0070403">
    <property type="term" value="F:NAD+ binding"/>
    <property type="evidence" value="ECO:0007669"/>
    <property type="project" value="UniProtKB-UniRule"/>
</dbReference>
<evidence type="ECO:0000256" key="5">
    <source>
        <dbReference type="HAMAP-Rule" id="MF_03161"/>
    </source>
</evidence>
<dbReference type="InterPro" id="IPR026587">
    <property type="entry name" value="Sirtuin_class_II"/>
</dbReference>
<dbReference type="Gene3D" id="3.40.50.1220">
    <property type="entry name" value="TPP-binding domain"/>
    <property type="match status" value="1"/>
</dbReference>
<dbReference type="EC" id="2.3.1.-" evidence="5"/>
<comment type="caution">
    <text evidence="8">The sequence shown here is derived from an EMBL/GenBank/DDBJ whole genome shotgun (WGS) entry which is preliminary data.</text>
</comment>
<feature type="binding site" evidence="5">
    <location>
        <begin position="238"/>
        <end position="240"/>
    </location>
    <ligand>
        <name>NAD(+)</name>
        <dbReference type="ChEBI" id="CHEBI:57540"/>
    </ligand>
</feature>
<keyword evidence="1 5" id="KW-0808">Transferase</keyword>
<feature type="binding site" evidence="5 6">
    <location>
        <position position="144"/>
    </location>
    <ligand>
        <name>Zn(2+)</name>
        <dbReference type="ChEBI" id="CHEBI:29105"/>
    </ligand>
</feature>
<comment type="catalytic activity">
    <reaction evidence="5">
        <text>N(6)-acetyl-L-lysyl-[protein] + NAD(+) + H2O = 2''-O-acetyl-ADP-D-ribose + nicotinamide + L-lysyl-[protein]</text>
        <dbReference type="Rhea" id="RHEA:43636"/>
        <dbReference type="Rhea" id="RHEA-COMP:9752"/>
        <dbReference type="Rhea" id="RHEA-COMP:10731"/>
        <dbReference type="ChEBI" id="CHEBI:15377"/>
        <dbReference type="ChEBI" id="CHEBI:17154"/>
        <dbReference type="ChEBI" id="CHEBI:29969"/>
        <dbReference type="ChEBI" id="CHEBI:57540"/>
        <dbReference type="ChEBI" id="CHEBI:61930"/>
        <dbReference type="ChEBI" id="CHEBI:83767"/>
        <dbReference type="EC" id="2.3.1.286"/>
    </reaction>
</comment>
<gene>
    <name evidence="8" type="ORF">L596_016530</name>
</gene>
<dbReference type="NCBIfam" id="NF003738">
    <property type="entry name" value="PRK05333.1"/>
    <property type="match status" value="1"/>
</dbReference>
<dbReference type="GO" id="GO:0008270">
    <property type="term" value="F:zinc ion binding"/>
    <property type="evidence" value="ECO:0007669"/>
    <property type="project" value="UniProtKB-UniRule"/>
</dbReference>
<evidence type="ECO:0000256" key="3">
    <source>
        <dbReference type="ARBA" id="ARBA00022833"/>
    </source>
</evidence>
<dbReference type="InterPro" id="IPR026590">
    <property type="entry name" value="Ssirtuin_cat_dom"/>
</dbReference>
<keyword evidence="5" id="KW-0496">Mitochondrion</keyword>
<reference evidence="8 9" key="1">
    <citation type="journal article" date="2015" name="Genome Biol.">
        <title>Comparative genomics of Steinernema reveals deeply conserved gene regulatory networks.</title>
        <authorList>
            <person name="Dillman A.R."/>
            <person name="Macchietto M."/>
            <person name="Porter C.F."/>
            <person name="Rogers A."/>
            <person name="Williams B."/>
            <person name="Antoshechkin I."/>
            <person name="Lee M.M."/>
            <person name="Goodwin Z."/>
            <person name="Lu X."/>
            <person name="Lewis E.E."/>
            <person name="Goodrich-Blair H."/>
            <person name="Stock S.P."/>
            <person name="Adams B.J."/>
            <person name="Sternberg P.W."/>
            <person name="Mortazavi A."/>
        </authorList>
    </citation>
    <scope>NUCLEOTIDE SEQUENCE [LARGE SCALE GENOMIC DNA]</scope>
    <source>
        <strain evidence="8 9">ALL</strain>
    </source>
</reference>
<dbReference type="InterPro" id="IPR050134">
    <property type="entry name" value="NAD-dep_sirtuin_deacylases"/>
</dbReference>
<comment type="function">
    <text evidence="5">NAD-dependent protein deacylase. Catalyzes the NAD-dependent hydrolysis of acyl groups from lysine residues.</text>
</comment>
<dbReference type="AlphaFoldDB" id="A0A4U5NJ04"/>
<sequence length="293" mass="32840">MNALTRFVPQCAPVVKKDLHRFIDELAGIDKLLVLTGAGLSTESGIPDYRSEGVGQYARTSNRPITHQEFFKSADRRRRYWARNFVAWPRFSSASCNDSHHALAELERFGRISWLITQNVDGLHGLAGSEKLTELHGSGRFVVCQSCDERFSRFDVQNWLHDLNPNWTIREIGEMAPDGDVEISDSALESFNMPYCPSCGPDSILKTDVVFFGDNVRRCVVDFCYEKIDECDGILVLGSSLSVMSGYRFVYQASLRKLPILIVNIGPTRADHLATVKLSAKCSEIVTQIIVEA</sequence>
<dbReference type="Pfam" id="PF02146">
    <property type="entry name" value="SIR2"/>
    <property type="match status" value="1"/>
</dbReference>
<evidence type="ECO:0000256" key="4">
    <source>
        <dbReference type="ARBA" id="ARBA00023027"/>
    </source>
</evidence>
<dbReference type="OrthoDB" id="424302at2759"/>
<dbReference type="EMBL" id="AZBU02000004">
    <property type="protein sequence ID" value="TKR82856.1"/>
    <property type="molecule type" value="Genomic_DNA"/>
</dbReference>
<keyword evidence="2 5" id="KW-0479">Metal-binding</keyword>
<feature type="binding site" evidence="5 6">
    <location>
        <position position="199"/>
    </location>
    <ligand>
        <name>Zn(2+)</name>
        <dbReference type="ChEBI" id="CHEBI:29105"/>
    </ligand>
</feature>
<dbReference type="Proteomes" id="UP000298663">
    <property type="component" value="Unassembled WGS sequence"/>
</dbReference>
<proteinExistence type="inferred from homology"/>
<reference evidence="8 9" key="2">
    <citation type="journal article" date="2019" name="G3 (Bethesda)">
        <title>Hybrid Assembly of the Genome of the Entomopathogenic Nematode Steinernema carpocapsae Identifies the X-Chromosome.</title>
        <authorList>
            <person name="Serra L."/>
            <person name="Macchietto M."/>
            <person name="Macias-Munoz A."/>
            <person name="McGill C.J."/>
            <person name="Rodriguez I.M."/>
            <person name="Rodriguez B."/>
            <person name="Murad R."/>
            <person name="Mortazavi A."/>
        </authorList>
    </citation>
    <scope>NUCLEOTIDE SEQUENCE [LARGE SCALE GENOMIC DNA]</scope>
    <source>
        <strain evidence="8 9">ALL</strain>
    </source>
</reference>
<keyword evidence="3 5" id="KW-0862">Zinc</keyword>
<dbReference type="PANTHER" id="PTHR11085:SF10">
    <property type="entry name" value="NAD-DEPENDENT PROTEIN DEACYLASE SIRTUIN-5, MITOCHONDRIAL-RELATED"/>
    <property type="match status" value="1"/>
</dbReference>
<feature type="binding site" evidence="5">
    <location>
        <position position="282"/>
    </location>
    <ligand>
        <name>NAD(+)</name>
        <dbReference type="ChEBI" id="CHEBI:57540"/>
    </ligand>
</feature>
<name>A0A4U5NJ04_STECR</name>
<evidence type="ECO:0000313" key="9">
    <source>
        <dbReference type="Proteomes" id="UP000298663"/>
    </source>
</evidence>
<keyword evidence="4 5" id="KW-0520">NAD</keyword>
<evidence type="ECO:0000256" key="6">
    <source>
        <dbReference type="PROSITE-ProRule" id="PRU00236"/>
    </source>
</evidence>
<feature type="active site" description="Proton acceptor" evidence="5 6">
    <location>
        <position position="136"/>
    </location>
</feature>
<keyword evidence="9" id="KW-1185">Reference proteome</keyword>